<protein>
    <submittedName>
        <fullName evidence="2">DUF108 domain-containing protein</fullName>
    </submittedName>
</protein>
<keyword evidence="3" id="KW-1185">Reference proteome</keyword>
<name>A0A8R1DHH9_CAEJA</name>
<reference evidence="2" key="2">
    <citation type="submission" date="2022-06" db="UniProtKB">
        <authorList>
            <consortium name="EnsemblMetazoa"/>
        </authorList>
    </citation>
    <scope>IDENTIFICATION</scope>
    <source>
        <strain evidence="2">DF5081</strain>
    </source>
</reference>
<feature type="domain" description="Aspartate dehydrogenase" evidence="1">
    <location>
        <begin position="51"/>
        <end position="127"/>
    </location>
</feature>
<sequence length="149" mass="16339">MIKHPTSFKLVSPLFEINEKAKLKETEETVLYEGNDYQPSNSFIILINLPGSVRGICPLAPNNVNTMAGGAIAASNLGFDNVKAKLIADPKMTDWHVVEVRVEGEDGFEVITRRNNPAKPGAVTGQLTYFSFLSSIKESRFKPIGVNIC</sequence>
<dbReference type="GO" id="GO:0009435">
    <property type="term" value="P:NAD+ biosynthetic process"/>
    <property type="evidence" value="ECO:0007669"/>
    <property type="project" value="InterPro"/>
</dbReference>
<dbReference type="SUPFAM" id="SSF55347">
    <property type="entry name" value="Glyceraldehyde-3-phosphate dehydrogenase-like, C-terminal domain"/>
    <property type="match status" value="1"/>
</dbReference>
<dbReference type="Proteomes" id="UP000005237">
    <property type="component" value="Unassembled WGS sequence"/>
</dbReference>
<organism evidence="2 3">
    <name type="scientific">Caenorhabditis japonica</name>
    <dbReference type="NCBI Taxonomy" id="281687"/>
    <lineage>
        <taxon>Eukaryota</taxon>
        <taxon>Metazoa</taxon>
        <taxon>Ecdysozoa</taxon>
        <taxon>Nematoda</taxon>
        <taxon>Chromadorea</taxon>
        <taxon>Rhabditida</taxon>
        <taxon>Rhabditina</taxon>
        <taxon>Rhabditomorpha</taxon>
        <taxon>Rhabditoidea</taxon>
        <taxon>Rhabditidae</taxon>
        <taxon>Peloderinae</taxon>
        <taxon>Caenorhabditis</taxon>
    </lineage>
</organism>
<dbReference type="GO" id="GO:0033735">
    <property type="term" value="F:aspartate dehydrogenase [NAD(P)+] activity"/>
    <property type="evidence" value="ECO:0007669"/>
    <property type="project" value="InterPro"/>
</dbReference>
<dbReference type="AlphaFoldDB" id="A0A8R1DHH9"/>
<reference evidence="3" key="1">
    <citation type="submission" date="2010-08" db="EMBL/GenBank/DDBJ databases">
        <authorList>
            <consortium name="Caenorhabditis japonica Sequencing Consortium"/>
            <person name="Wilson R.K."/>
        </authorList>
    </citation>
    <scope>NUCLEOTIDE SEQUENCE [LARGE SCALE GENOMIC DNA]</scope>
    <source>
        <strain evidence="3">DF5081</strain>
    </source>
</reference>
<dbReference type="PANTHER" id="PTHR31873:SF6">
    <property type="entry name" value="ASPARTATE DEHYDROGENASE DOMAIN-CONTAINING PROTEIN"/>
    <property type="match status" value="1"/>
</dbReference>
<proteinExistence type="predicted"/>
<dbReference type="InterPro" id="IPR002811">
    <property type="entry name" value="Asp_DH"/>
</dbReference>
<evidence type="ECO:0000313" key="2">
    <source>
        <dbReference type="EnsemblMetazoa" id="CJA02611.1"/>
    </source>
</evidence>
<evidence type="ECO:0000313" key="3">
    <source>
        <dbReference type="Proteomes" id="UP000005237"/>
    </source>
</evidence>
<dbReference type="Pfam" id="PF01958">
    <property type="entry name" value="Asp_DH_C"/>
    <property type="match status" value="1"/>
</dbReference>
<accession>A0A8R1DHH9</accession>
<dbReference type="PANTHER" id="PTHR31873">
    <property type="entry name" value="L-ASPARTATE DEHYDROGENASE-RELATED"/>
    <property type="match status" value="1"/>
</dbReference>
<dbReference type="EnsemblMetazoa" id="CJA02611.1">
    <property type="protein sequence ID" value="CJA02611.1"/>
    <property type="gene ID" value="WBGene00121815"/>
</dbReference>
<dbReference type="Gene3D" id="3.30.360.10">
    <property type="entry name" value="Dihydrodipicolinate Reductase, domain 2"/>
    <property type="match status" value="1"/>
</dbReference>
<evidence type="ECO:0000259" key="1">
    <source>
        <dbReference type="Pfam" id="PF01958"/>
    </source>
</evidence>